<feature type="compositionally biased region" description="Polar residues" evidence="1">
    <location>
        <begin position="160"/>
        <end position="172"/>
    </location>
</feature>
<sequence>MKLNKRSEAILQVEVETRDRNIGLKQGFTIERLTYLTIVYLPISLIASIYAIPGEHKVLSDGMGLGWFLWSILIASVATYLLAIYIKAILKFFKATLRFFVHLANIIYSGLRRLLYYSRLLVTKEPIYEKYKEKRNLRYPKKVPGEQVAGSAGEDHGRDANNTQNSRLTNEQKSAEEGSATGFSSRTNLSNDPASKQREVKQMPLHG</sequence>
<name>A0A2J6RRE9_HYAVF</name>
<evidence type="ECO:0000313" key="4">
    <source>
        <dbReference type="Proteomes" id="UP000235786"/>
    </source>
</evidence>
<gene>
    <name evidence="3" type="ORF">L207DRAFT_320948</name>
</gene>
<dbReference type="Gene3D" id="1.20.58.340">
    <property type="entry name" value="Magnesium transport protein CorA, transmembrane region"/>
    <property type="match status" value="1"/>
</dbReference>
<dbReference type="Proteomes" id="UP000235786">
    <property type="component" value="Unassembled WGS sequence"/>
</dbReference>
<keyword evidence="2" id="KW-0812">Transmembrane</keyword>
<keyword evidence="4" id="KW-1185">Reference proteome</keyword>
<feature type="compositionally biased region" description="Polar residues" evidence="1">
    <location>
        <begin position="181"/>
        <end position="194"/>
    </location>
</feature>
<feature type="region of interest" description="Disordered" evidence="1">
    <location>
        <begin position="142"/>
        <end position="207"/>
    </location>
</feature>
<proteinExistence type="predicted"/>
<dbReference type="AlphaFoldDB" id="A0A2J6RRE9"/>
<keyword evidence="2" id="KW-1133">Transmembrane helix</keyword>
<organism evidence="3 4">
    <name type="scientific">Hyaloscypha variabilis (strain UAMH 11265 / GT02V1 / F)</name>
    <name type="common">Meliniomyces variabilis</name>
    <dbReference type="NCBI Taxonomy" id="1149755"/>
    <lineage>
        <taxon>Eukaryota</taxon>
        <taxon>Fungi</taxon>
        <taxon>Dikarya</taxon>
        <taxon>Ascomycota</taxon>
        <taxon>Pezizomycotina</taxon>
        <taxon>Leotiomycetes</taxon>
        <taxon>Helotiales</taxon>
        <taxon>Hyaloscyphaceae</taxon>
        <taxon>Hyaloscypha</taxon>
        <taxon>Hyaloscypha variabilis</taxon>
    </lineage>
</organism>
<feature type="transmembrane region" description="Helical" evidence="2">
    <location>
        <begin position="67"/>
        <end position="90"/>
    </location>
</feature>
<dbReference type="EMBL" id="KZ613944">
    <property type="protein sequence ID" value="PMD41099.1"/>
    <property type="molecule type" value="Genomic_DNA"/>
</dbReference>
<evidence type="ECO:0000256" key="1">
    <source>
        <dbReference type="SAM" id="MobiDB-lite"/>
    </source>
</evidence>
<evidence type="ECO:0000256" key="2">
    <source>
        <dbReference type="SAM" id="Phobius"/>
    </source>
</evidence>
<feature type="transmembrane region" description="Helical" evidence="2">
    <location>
        <begin position="33"/>
        <end position="52"/>
    </location>
</feature>
<reference evidence="3 4" key="1">
    <citation type="submission" date="2016-04" db="EMBL/GenBank/DDBJ databases">
        <title>A degradative enzymes factory behind the ericoid mycorrhizal symbiosis.</title>
        <authorList>
            <consortium name="DOE Joint Genome Institute"/>
            <person name="Martino E."/>
            <person name="Morin E."/>
            <person name="Grelet G."/>
            <person name="Kuo A."/>
            <person name="Kohler A."/>
            <person name="Daghino S."/>
            <person name="Barry K."/>
            <person name="Choi C."/>
            <person name="Cichocki N."/>
            <person name="Clum A."/>
            <person name="Copeland A."/>
            <person name="Hainaut M."/>
            <person name="Haridas S."/>
            <person name="Labutti K."/>
            <person name="Lindquist E."/>
            <person name="Lipzen A."/>
            <person name="Khouja H.-R."/>
            <person name="Murat C."/>
            <person name="Ohm R."/>
            <person name="Olson A."/>
            <person name="Spatafora J."/>
            <person name="Veneault-Fourrey C."/>
            <person name="Henrissat B."/>
            <person name="Grigoriev I."/>
            <person name="Martin F."/>
            <person name="Perotto S."/>
        </authorList>
    </citation>
    <scope>NUCLEOTIDE SEQUENCE [LARGE SCALE GENOMIC DNA]</scope>
    <source>
        <strain evidence="3 4">F</strain>
    </source>
</reference>
<evidence type="ECO:0000313" key="3">
    <source>
        <dbReference type="EMBL" id="PMD41099.1"/>
    </source>
</evidence>
<protein>
    <submittedName>
        <fullName evidence="3">Uncharacterized protein</fullName>
    </submittedName>
</protein>
<dbReference type="OrthoDB" id="3546713at2759"/>
<accession>A0A2J6RRE9</accession>
<keyword evidence="2" id="KW-0472">Membrane</keyword>